<keyword evidence="3" id="KW-0269">Exonuclease</keyword>
<proteinExistence type="predicted"/>
<evidence type="ECO:0000256" key="3">
    <source>
        <dbReference type="ARBA" id="ARBA00022839"/>
    </source>
</evidence>
<dbReference type="RefSeq" id="WP_165846013.1">
    <property type="nucleotide sequence ID" value="NZ_LRTV01000001.1"/>
</dbReference>
<evidence type="ECO:0000256" key="2">
    <source>
        <dbReference type="ARBA" id="ARBA00022801"/>
    </source>
</evidence>
<accession>A0A3E1J182</accession>
<reference evidence="5 6" key="1">
    <citation type="submission" date="2016-02" db="EMBL/GenBank/DDBJ databases">
        <authorList>
            <person name="Alioto T."/>
            <person name="Alioto T."/>
        </authorList>
    </citation>
    <scope>NUCLEOTIDE SEQUENCE [LARGE SCALE GENOMIC DNA]</scope>
    <source>
        <strain evidence="5 6">NR010</strain>
    </source>
</reference>
<dbReference type="Pfam" id="PF00929">
    <property type="entry name" value="RNase_T"/>
    <property type="match status" value="2"/>
</dbReference>
<dbReference type="GO" id="GO:0008408">
    <property type="term" value="F:3'-5' exonuclease activity"/>
    <property type="evidence" value="ECO:0007669"/>
    <property type="project" value="TreeGrafter"/>
</dbReference>
<dbReference type="SMART" id="SM00479">
    <property type="entry name" value="EXOIII"/>
    <property type="match status" value="1"/>
</dbReference>
<protein>
    <submittedName>
        <fullName evidence="5">Type I-E CRISPR-associated endoribonuclease Cas2</fullName>
    </submittedName>
</protein>
<dbReference type="EMBL" id="LRTV01000001">
    <property type="protein sequence ID" value="RFD80067.1"/>
    <property type="molecule type" value="Genomic_DNA"/>
</dbReference>
<dbReference type="PANTHER" id="PTHR30231:SF4">
    <property type="entry name" value="PROTEIN NEN2"/>
    <property type="match status" value="1"/>
</dbReference>
<dbReference type="GO" id="GO:0005829">
    <property type="term" value="C:cytosol"/>
    <property type="evidence" value="ECO:0007669"/>
    <property type="project" value="TreeGrafter"/>
</dbReference>
<dbReference type="Proteomes" id="UP000259221">
    <property type="component" value="Unassembled WGS sequence"/>
</dbReference>
<sequence>MPLTVITMTNCPSSLRGDLTKWMQEIATGVYVGNFNSRIREELWKRIENTVGSGSVTMSFTAQNEIGYDFKTIHSHREVCYFDGLPLVRVPSSDTLESDLQYGFSDAAHFHNAKKFANIRHKRNFEISIDSAENEFKAENVSSSICNTIAQTKKTITNNDEMVCDSYCSYWKEYVGKTSKNFVVIDFETTGLDSRIHKIIEMGAVKFVDGEIEEFQTLVNIYNNDDNFIGGCCQSSDNNSLLPNEIIKLTGITQDMLESDGVSISVAIIKFIEFIGKLPIVGYNVPFDLAFLNAAILSSGKESGISFSGNKVIDISRFIKKERMFLQNYKLETVLREYDVAESVPHRALTDARLTARLVFKVKGLLKFLS</sequence>
<gene>
    <name evidence="5" type="ORF">AXE77_00660</name>
</gene>
<dbReference type="FunFam" id="3.30.420.10:FF:000045">
    <property type="entry name" value="3'-5' exonuclease DinG"/>
    <property type="match status" value="1"/>
</dbReference>
<dbReference type="SUPFAM" id="SSF53098">
    <property type="entry name" value="Ribonuclease H-like"/>
    <property type="match status" value="1"/>
</dbReference>
<dbReference type="InterPro" id="IPR013520">
    <property type="entry name" value="Ribonucl_H"/>
</dbReference>
<dbReference type="InterPro" id="IPR012337">
    <property type="entry name" value="RNaseH-like_sf"/>
</dbReference>
<evidence type="ECO:0000313" key="6">
    <source>
        <dbReference type="Proteomes" id="UP000259221"/>
    </source>
</evidence>
<dbReference type="InterPro" id="IPR010152">
    <property type="entry name" value="CRISPR-assoc_prot_Cas2_sub"/>
</dbReference>
<keyword evidence="1" id="KW-0540">Nuclease</keyword>
<dbReference type="NCBIfam" id="TIGR01873">
    <property type="entry name" value="cas_CT1978"/>
    <property type="match status" value="1"/>
</dbReference>
<dbReference type="Pfam" id="PF09707">
    <property type="entry name" value="Cas_Cas2CT1978"/>
    <property type="match status" value="1"/>
</dbReference>
<dbReference type="Gene3D" id="3.30.70.240">
    <property type="match status" value="1"/>
</dbReference>
<evidence type="ECO:0000259" key="4">
    <source>
        <dbReference type="SMART" id="SM00479"/>
    </source>
</evidence>
<feature type="domain" description="Exonuclease" evidence="4">
    <location>
        <begin position="181"/>
        <end position="368"/>
    </location>
</feature>
<keyword evidence="2" id="KW-0378">Hydrolase</keyword>
<dbReference type="CDD" id="cd06127">
    <property type="entry name" value="DEDDh"/>
    <property type="match status" value="1"/>
</dbReference>
<dbReference type="Gene3D" id="3.30.420.10">
    <property type="entry name" value="Ribonuclease H-like superfamily/Ribonuclease H"/>
    <property type="match status" value="1"/>
</dbReference>
<name>A0A3E1J182_GARVA</name>
<dbReference type="AlphaFoldDB" id="A0A3E1J182"/>
<evidence type="ECO:0000313" key="5">
    <source>
        <dbReference type="EMBL" id="RFD80067.1"/>
    </source>
</evidence>
<dbReference type="PANTHER" id="PTHR30231">
    <property type="entry name" value="DNA POLYMERASE III SUBUNIT EPSILON"/>
    <property type="match status" value="1"/>
</dbReference>
<organism evidence="5 6">
    <name type="scientific">Gardnerella vaginalis</name>
    <dbReference type="NCBI Taxonomy" id="2702"/>
    <lineage>
        <taxon>Bacteria</taxon>
        <taxon>Bacillati</taxon>
        <taxon>Actinomycetota</taxon>
        <taxon>Actinomycetes</taxon>
        <taxon>Bifidobacteriales</taxon>
        <taxon>Bifidobacteriaceae</taxon>
        <taxon>Gardnerella</taxon>
    </lineage>
</organism>
<dbReference type="InterPro" id="IPR036397">
    <property type="entry name" value="RNaseH_sf"/>
</dbReference>
<comment type="caution">
    <text evidence="5">The sequence shown here is derived from an EMBL/GenBank/DDBJ whole genome shotgun (WGS) entry which is preliminary data.</text>
</comment>
<dbReference type="CDD" id="cd09755">
    <property type="entry name" value="Cas2_I-E"/>
    <property type="match status" value="1"/>
</dbReference>
<dbReference type="GO" id="GO:0003676">
    <property type="term" value="F:nucleic acid binding"/>
    <property type="evidence" value="ECO:0007669"/>
    <property type="project" value="InterPro"/>
</dbReference>
<evidence type="ECO:0000256" key="1">
    <source>
        <dbReference type="ARBA" id="ARBA00022722"/>
    </source>
</evidence>